<reference evidence="2 3" key="1">
    <citation type="submission" date="2016-07" db="EMBL/GenBank/DDBJ databases">
        <title>Complete genome sequence of the Lentzea guizhouensis DHS C013.</title>
        <authorList>
            <person name="Cao C."/>
        </authorList>
    </citation>
    <scope>NUCLEOTIDE SEQUENCE [LARGE SCALE GENOMIC DNA]</scope>
    <source>
        <strain evidence="2 3">DHS C013</strain>
    </source>
</reference>
<dbReference type="RefSeq" id="WP_065918847.1">
    <property type="nucleotide sequence ID" value="NZ_CP016793.1"/>
</dbReference>
<dbReference type="SUPFAM" id="SSF51735">
    <property type="entry name" value="NAD(P)-binding Rossmann-fold domains"/>
    <property type="match status" value="1"/>
</dbReference>
<sequence>MTKLNVLVTGASGYLGSVLVTELDRRGHRVIGIDNGLVARPSAPLVNGEHLDADLRDVSEWASVLDGVDAVIHLAAIVGDPACGLDENLTWETNYLGTVRLAEACRRHGVSKFVFASTCSNYGMSVEDAVEAGTPLHPHSVYAESKVHSEHHLLANADGEFSPRILRLSTLYGVSSRMRFDLAVNVMTAHAVRDRRITVFGGEQWRPFLHIADAADALIRAAELDRVDGMRIWNCGSEEQTYPIAELARMIAGVVPGTEVHVETDSADLRNYRVNFSRMRTTLAFTPRRDLVDAVRSIADRLLAGQWADPAAAEYVNVELVRTALRDAHPAAGTTGGHRWPQLSFDAA</sequence>
<dbReference type="STRING" id="1586287.BBK82_35375"/>
<dbReference type="Pfam" id="PF01370">
    <property type="entry name" value="Epimerase"/>
    <property type="match status" value="1"/>
</dbReference>
<dbReference type="PANTHER" id="PTHR43245:SF23">
    <property type="entry name" value="NAD(P)-BINDING DOMAIN-CONTAINING PROTEIN"/>
    <property type="match status" value="1"/>
</dbReference>
<dbReference type="CDD" id="cd08946">
    <property type="entry name" value="SDR_e"/>
    <property type="match status" value="1"/>
</dbReference>
<dbReference type="Proteomes" id="UP000093053">
    <property type="component" value="Chromosome"/>
</dbReference>
<proteinExistence type="predicted"/>
<evidence type="ECO:0000259" key="1">
    <source>
        <dbReference type="Pfam" id="PF01370"/>
    </source>
</evidence>
<dbReference type="PANTHER" id="PTHR43245">
    <property type="entry name" value="BIFUNCTIONAL POLYMYXIN RESISTANCE PROTEIN ARNA"/>
    <property type="match status" value="1"/>
</dbReference>
<keyword evidence="3" id="KW-1185">Reference proteome</keyword>
<dbReference type="EMBL" id="CP016793">
    <property type="protein sequence ID" value="ANZ40509.1"/>
    <property type="molecule type" value="Genomic_DNA"/>
</dbReference>
<dbReference type="KEGG" id="led:BBK82_35375"/>
<dbReference type="InterPro" id="IPR050177">
    <property type="entry name" value="Lipid_A_modif_metabolic_enz"/>
</dbReference>
<name>A0A1B2HS10_9PSEU</name>
<dbReference type="InterPro" id="IPR036291">
    <property type="entry name" value="NAD(P)-bd_dom_sf"/>
</dbReference>
<gene>
    <name evidence="2" type="ORF">BBK82_35375</name>
</gene>
<dbReference type="AlphaFoldDB" id="A0A1B2HS10"/>
<dbReference type="InterPro" id="IPR001509">
    <property type="entry name" value="Epimerase_deHydtase"/>
</dbReference>
<dbReference type="OrthoDB" id="9795501at2"/>
<feature type="domain" description="NAD-dependent epimerase/dehydratase" evidence="1">
    <location>
        <begin position="6"/>
        <end position="236"/>
    </location>
</feature>
<dbReference type="Gene3D" id="3.40.50.720">
    <property type="entry name" value="NAD(P)-binding Rossmann-like Domain"/>
    <property type="match status" value="1"/>
</dbReference>
<evidence type="ECO:0000313" key="3">
    <source>
        <dbReference type="Proteomes" id="UP000093053"/>
    </source>
</evidence>
<organism evidence="2 3">
    <name type="scientific">Lentzea guizhouensis</name>
    <dbReference type="NCBI Taxonomy" id="1586287"/>
    <lineage>
        <taxon>Bacteria</taxon>
        <taxon>Bacillati</taxon>
        <taxon>Actinomycetota</taxon>
        <taxon>Actinomycetes</taxon>
        <taxon>Pseudonocardiales</taxon>
        <taxon>Pseudonocardiaceae</taxon>
        <taxon>Lentzea</taxon>
    </lineage>
</organism>
<accession>A0A1B2HS10</accession>
<evidence type="ECO:0000313" key="2">
    <source>
        <dbReference type="EMBL" id="ANZ40509.1"/>
    </source>
</evidence>
<protein>
    <submittedName>
        <fullName evidence="2">NAD-dependent dehydratase</fullName>
    </submittedName>
</protein>